<feature type="transmembrane region" description="Helical" evidence="1">
    <location>
        <begin position="116"/>
        <end position="135"/>
    </location>
</feature>
<gene>
    <name evidence="2" type="ORF">Ssi02_49580</name>
</gene>
<keyword evidence="1" id="KW-0472">Membrane</keyword>
<feature type="transmembrane region" description="Helical" evidence="1">
    <location>
        <begin position="66"/>
        <end position="96"/>
    </location>
</feature>
<proteinExistence type="predicted"/>
<evidence type="ECO:0000313" key="2">
    <source>
        <dbReference type="EMBL" id="GII94727.1"/>
    </source>
</evidence>
<feature type="transmembrane region" description="Helical" evidence="1">
    <location>
        <begin position="164"/>
        <end position="181"/>
    </location>
</feature>
<protein>
    <submittedName>
        <fullName evidence="2">Uncharacterized protein</fullName>
    </submittedName>
</protein>
<organism evidence="2 3">
    <name type="scientific">Sinosporangium siamense</name>
    <dbReference type="NCBI Taxonomy" id="1367973"/>
    <lineage>
        <taxon>Bacteria</taxon>
        <taxon>Bacillati</taxon>
        <taxon>Actinomycetota</taxon>
        <taxon>Actinomycetes</taxon>
        <taxon>Streptosporangiales</taxon>
        <taxon>Streptosporangiaceae</taxon>
        <taxon>Sinosporangium</taxon>
    </lineage>
</organism>
<dbReference type="EMBL" id="BOOW01000030">
    <property type="protein sequence ID" value="GII94727.1"/>
    <property type="molecule type" value="Genomic_DNA"/>
</dbReference>
<name>A0A919V9V0_9ACTN</name>
<dbReference type="Proteomes" id="UP000606172">
    <property type="component" value="Unassembled WGS sequence"/>
</dbReference>
<comment type="caution">
    <text evidence="2">The sequence shown here is derived from an EMBL/GenBank/DDBJ whole genome shotgun (WGS) entry which is preliminary data.</text>
</comment>
<feature type="transmembrane region" description="Helical" evidence="1">
    <location>
        <begin position="34"/>
        <end position="54"/>
    </location>
</feature>
<keyword evidence="3" id="KW-1185">Reference proteome</keyword>
<accession>A0A919V9V0</accession>
<evidence type="ECO:0000256" key="1">
    <source>
        <dbReference type="SAM" id="Phobius"/>
    </source>
</evidence>
<keyword evidence="1" id="KW-1133">Transmembrane helix</keyword>
<dbReference type="RefSeq" id="WP_204029490.1">
    <property type="nucleotide sequence ID" value="NZ_BOOW01000030.1"/>
</dbReference>
<keyword evidence="1" id="KW-0812">Transmembrane</keyword>
<evidence type="ECO:0000313" key="3">
    <source>
        <dbReference type="Proteomes" id="UP000606172"/>
    </source>
</evidence>
<sequence length="194" mass="20880">MNHRVAFIAAPLFTLAYGVIRIVDGFDGSRGPGLAWTVGHLAFLVALVMFAVTFKHMWQLAGRDKVTTVLAVTGITGIVAICLQFVIDIVVGFMSVDHAAMGVLFTRIQSVPGVSFAVYDVGPFLFYLGQLAVVVRLATMRRVKGWVPALVLVNMALPFVDKDLIPVGAVFLFVAFAHIAGQVNTTRPVPAPAR</sequence>
<reference evidence="2" key="1">
    <citation type="submission" date="2021-01" db="EMBL/GenBank/DDBJ databases">
        <title>Whole genome shotgun sequence of Sinosporangium siamense NBRC 109515.</title>
        <authorList>
            <person name="Komaki H."/>
            <person name="Tamura T."/>
        </authorList>
    </citation>
    <scope>NUCLEOTIDE SEQUENCE</scope>
    <source>
        <strain evidence="2">NBRC 109515</strain>
    </source>
</reference>
<dbReference type="AlphaFoldDB" id="A0A919V9V0"/>